<keyword evidence="2" id="KW-1185">Reference proteome</keyword>
<organism evidence="1 2">
    <name type="scientific">Pseudocohnilembus persalinus</name>
    <name type="common">Ciliate</name>
    <dbReference type="NCBI Taxonomy" id="266149"/>
    <lineage>
        <taxon>Eukaryota</taxon>
        <taxon>Sar</taxon>
        <taxon>Alveolata</taxon>
        <taxon>Ciliophora</taxon>
        <taxon>Intramacronucleata</taxon>
        <taxon>Oligohymenophorea</taxon>
        <taxon>Scuticociliatia</taxon>
        <taxon>Philasterida</taxon>
        <taxon>Pseudocohnilembidae</taxon>
        <taxon>Pseudocohnilembus</taxon>
    </lineage>
</organism>
<comment type="caution">
    <text evidence="1">The sequence shown here is derived from an EMBL/GenBank/DDBJ whole genome shotgun (WGS) entry which is preliminary data.</text>
</comment>
<reference evidence="1 2" key="1">
    <citation type="journal article" date="2015" name="Sci. Rep.">
        <title>Genome of the facultative scuticociliatosis pathogen Pseudocohnilembus persalinus provides insight into its virulence through horizontal gene transfer.</title>
        <authorList>
            <person name="Xiong J."/>
            <person name="Wang G."/>
            <person name="Cheng J."/>
            <person name="Tian M."/>
            <person name="Pan X."/>
            <person name="Warren A."/>
            <person name="Jiang C."/>
            <person name="Yuan D."/>
            <person name="Miao W."/>
        </authorList>
    </citation>
    <scope>NUCLEOTIDE SEQUENCE [LARGE SCALE GENOMIC DNA]</scope>
    <source>
        <strain evidence="1">36N120E</strain>
    </source>
</reference>
<proteinExistence type="predicted"/>
<dbReference type="EMBL" id="LDAU01000165">
    <property type="protein sequence ID" value="KRX01769.1"/>
    <property type="molecule type" value="Genomic_DNA"/>
</dbReference>
<dbReference type="AlphaFoldDB" id="A0A0V0QHP0"/>
<name>A0A0V0QHP0_PSEPJ</name>
<accession>A0A0V0QHP0</accession>
<sequence length="179" mass="21056">MSNTYSSQNMNQFSECCQESDEGIMIEENIDGQRFDIVNSTKVIENCGQINNNYNNIDENLNINNNLNTIDDNNIDNQKQKEFFFSDHQLQYSQKSKNINELKNGNSNEDKKDTISSFMRYANNINGSFQHNLIKNKKRNLIKFQIQHDQIDKNSNGCQRKFKNIQKNYSQNLYPQDFL</sequence>
<dbReference type="InParanoid" id="A0A0V0QHP0"/>
<protein>
    <submittedName>
        <fullName evidence="1">Uncharacterized protein</fullName>
    </submittedName>
</protein>
<evidence type="ECO:0000313" key="2">
    <source>
        <dbReference type="Proteomes" id="UP000054937"/>
    </source>
</evidence>
<evidence type="ECO:0000313" key="1">
    <source>
        <dbReference type="EMBL" id="KRX01769.1"/>
    </source>
</evidence>
<gene>
    <name evidence="1" type="ORF">PPERSA_02297</name>
</gene>
<dbReference type="Proteomes" id="UP000054937">
    <property type="component" value="Unassembled WGS sequence"/>
</dbReference>